<name>A0AAV5WNK7_9BILA</name>
<evidence type="ECO:0000313" key="2">
    <source>
        <dbReference type="Proteomes" id="UP001432322"/>
    </source>
</evidence>
<keyword evidence="2" id="KW-1185">Reference proteome</keyword>
<sequence>AAPTDIRRTTAVSPGKTVVGQAPFLRLRGALEFWKSIGAAPFVLSVIAQGYAIPFPEGGIPHPKDIPLSGNRKSSLSHSDFVSKTVRKSSLSHSDFVSKTVDDWLTSGAVLLPKPPDIASPLSVSLNGNSQEECARAVHQVQEDLEKSGALVAEEKTNWTPSS</sequence>
<accession>A0AAV5WNK7</accession>
<comment type="caution">
    <text evidence="1">The sequence shown here is derived from an EMBL/GenBank/DDBJ whole genome shotgun (WGS) entry which is preliminary data.</text>
</comment>
<proteinExistence type="predicted"/>
<feature type="non-terminal residue" evidence="1">
    <location>
        <position position="1"/>
    </location>
</feature>
<dbReference type="AlphaFoldDB" id="A0AAV5WNK7"/>
<reference evidence="1" key="1">
    <citation type="submission" date="2023-10" db="EMBL/GenBank/DDBJ databases">
        <title>Genome assembly of Pristionchus species.</title>
        <authorList>
            <person name="Yoshida K."/>
            <person name="Sommer R.J."/>
        </authorList>
    </citation>
    <scope>NUCLEOTIDE SEQUENCE</scope>
    <source>
        <strain evidence="1">RS5133</strain>
    </source>
</reference>
<dbReference type="EMBL" id="BTSY01000006">
    <property type="protein sequence ID" value="GMT32973.1"/>
    <property type="molecule type" value="Genomic_DNA"/>
</dbReference>
<dbReference type="Proteomes" id="UP001432322">
    <property type="component" value="Unassembled WGS sequence"/>
</dbReference>
<feature type="non-terminal residue" evidence="1">
    <location>
        <position position="163"/>
    </location>
</feature>
<protein>
    <submittedName>
        <fullName evidence="1">Uncharacterized protein</fullName>
    </submittedName>
</protein>
<organism evidence="1 2">
    <name type="scientific">Pristionchus fissidentatus</name>
    <dbReference type="NCBI Taxonomy" id="1538716"/>
    <lineage>
        <taxon>Eukaryota</taxon>
        <taxon>Metazoa</taxon>
        <taxon>Ecdysozoa</taxon>
        <taxon>Nematoda</taxon>
        <taxon>Chromadorea</taxon>
        <taxon>Rhabditida</taxon>
        <taxon>Rhabditina</taxon>
        <taxon>Diplogasteromorpha</taxon>
        <taxon>Diplogasteroidea</taxon>
        <taxon>Neodiplogasteridae</taxon>
        <taxon>Pristionchus</taxon>
    </lineage>
</organism>
<gene>
    <name evidence="1" type="ORF">PFISCL1PPCAC_24270</name>
</gene>
<evidence type="ECO:0000313" key="1">
    <source>
        <dbReference type="EMBL" id="GMT32973.1"/>
    </source>
</evidence>